<evidence type="ECO:0000259" key="2">
    <source>
        <dbReference type="SMART" id="SM00909"/>
    </source>
</evidence>
<feature type="chain" id="PRO_5039035477" description="GerMN domain-containing protein" evidence="1">
    <location>
        <begin position="20"/>
        <end position="592"/>
    </location>
</feature>
<feature type="signal peptide" evidence="1">
    <location>
        <begin position="1"/>
        <end position="19"/>
    </location>
</feature>
<keyword evidence="4" id="KW-1185">Reference proteome</keyword>
<gene>
    <name evidence="3" type="ORF">BKA05_000806</name>
</gene>
<protein>
    <recommendedName>
        <fullName evidence="2">GerMN domain-containing protein</fullName>
    </recommendedName>
</protein>
<dbReference type="InterPro" id="IPR059026">
    <property type="entry name" value="LpqB_N"/>
</dbReference>
<evidence type="ECO:0000256" key="1">
    <source>
        <dbReference type="SAM" id="SignalP"/>
    </source>
</evidence>
<dbReference type="AlphaFoldDB" id="A0A7Y9YBR5"/>
<reference evidence="3 4" key="1">
    <citation type="submission" date="2020-07" db="EMBL/GenBank/DDBJ databases">
        <title>Sequencing the genomes of 1000 actinobacteria strains.</title>
        <authorList>
            <person name="Klenk H.-P."/>
        </authorList>
    </citation>
    <scope>NUCLEOTIDE SEQUENCE [LARGE SCALE GENOMIC DNA]</scope>
    <source>
        <strain evidence="3 4">DSM 18248</strain>
    </source>
</reference>
<accession>A0A7Y9YBR5</accession>
<dbReference type="SMART" id="SM00909">
    <property type="entry name" value="Germane"/>
    <property type="match status" value="1"/>
</dbReference>
<comment type="caution">
    <text evidence="3">The sequence shown here is derived from an EMBL/GenBank/DDBJ whole genome shotgun (WGS) entry which is preliminary data.</text>
</comment>
<feature type="domain" description="GerMN" evidence="2">
    <location>
        <begin position="201"/>
        <end position="290"/>
    </location>
</feature>
<organism evidence="3 4">
    <name type="scientific">Nocardioides marinus</name>
    <dbReference type="NCBI Taxonomy" id="374514"/>
    <lineage>
        <taxon>Bacteria</taxon>
        <taxon>Bacillati</taxon>
        <taxon>Actinomycetota</taxon>
        <taxon>Actinomycetes</taxon>
        <taxon>Propionibacteriales</taxon>
        <taxon>Nocardioidaceae</taxon>
        <taxon>Nocardioides</taxon>
    </lineage>
</organism>
<dbReference type="InterPro" id="IPR018910">
    <property type="entry name" value="LpqB_C"/>
</dbReference>
<dbReference type="Proteomes" id="UP000537326">
    <property type="component" value="Unassembled WGS sequence"/>
</dbReference>
<dbReference type="Pfam" id="PF10646">
    <property type="entry name" value="Germane"/>
    <property type="match status" value="1"/>
</dbReference>
<evidence type="ECO:0000313" key="4">
    <source>
        <dbReference type="Proteomes" id="UP000537326"/>
    </source>
</evidence>
<dbReference type="RefSeq" id="WP_179530296.1">
    <property type="nucleotide sequence ID" value="NZ_BAAAPP010000012.1"/>
</dbReference>
<name>A0A7Y9YBR5_9ACTN</name>
<keyword evidence="1" id="KW-0732">Signal</keyword>
<sequence length="592" mass="61387">MRRRVAAGVVAAACLSALSGCVSLPETGPVVEVEESRGSSTDTGGAAAIDARPPQEGQSAAEVVKGFLDAMQAWPTELATAKQFLASEIRSTWSPAGTIVYEDALPPSGGAARVEVRLGGASRLDARGAWQGELAAEDSILGFRLVTEDGEYRIADLPAALVVPETWFEQRYRRVALYFPDPSGSVLVPEPVFVGDDPTFASSLVSGLLRGPGRGLQGVLSTQLPSDLRVDLSVPVTDGLAAISLTGEASAFSPADTDLLFAQLAWTLRQDPDVDAFTLEIDGRPVRTAGGETRIPVAVGDRLDPVGFQTDSLLHGLRDGLLVSGTPGSLDPVGGVMGRVDLGVRSVAVDLLGTRVVAVSEAGGTVLLAPLTDGEGDALLEDPSADPGLADVSTAAVGTDLLPPAWDVHDRLWLLDRTSSGAVVSWVQGDRSGVLEVPGITGAEVRDFLVSRDGTRLVAVVRGPRSDTVRVARIRSDGREQVVGASRSRALRLDDDPSRRIRDVAWTSTTTLAVLNRLTDVSAKVVTVGVDGSPGGLGGIITTLSGATALVGSPAAGTRVYAVTDTGLADLNATVRGPRVLDEGLTFVTYAG</sequence>
<dbReference type="EMBL" id="JACBZI010000001">
    <property type="protein sequence ID" value="NYI09291.1"/>
    <property type="molecule type" value="Genomic_DNA"/>
</dbReference>
<evidence type="ECO:0000313" key="3">
    <source>
        <dbReference type="EMBL" id="NYI09291.1"/>
    </source>
</evidence>
<dbReference type="Pfam" id="PF10647">
    <property type="entry name" value="Gmad1"/>
    <property type="match status" value="1"/>
</dbReference>
<proteinExistence type="predicted"/>
<dbReference type="Pfam" id="PF25976">
    <property type="entry name" value="LpqB_N"/>
    <property type="match status" value="1"/>
</dbReference>
<dbReference type="SUPFAM" id="SSF75011">
    <property type="entry name" value="3-carboxy-cis,cis-mucoante lactonizing enzyme"/>
    <property type="match status" value="1"/>
</dbReference>
<dbReference type="PROSITE" id="PS51257">
    <property type="entry name" value="PROKAR_LIPOPROTEIN"/>
    <property type="match status" value="1"/>
</dbReference>
<dbReference type="InterPro" id="IPR019606">
    <property type="entry name" value="GerMN"/>
</dbReference>